<keyword evidence="1" id="KW-0479">Metal-binding</keyword>
<gene>
    <name evidence="6" type="ORF">MNB_SM-5-1128</name>
</gene>
<proteinExistence type="predicted"/>
<dbReference type="Pfam" id="PF01258">
    <property type="entry name" value="zf-dskA_traR"/>
    <property type="match status" value="1"/>
</dbReference>
<dbReference type="EMBL" id="FPHH01000149">
    <property type="protein sequence ID" value="SFV70539.1"/>
    <property type="molecule type" value="Genomic_DNA"/>
</dbReference>
<protein>
    <submittedName>
        <fullName evidence="6">C4-type zinc finger protein, DksA/TraR family</fullName>
    </submittedName>
</protein>
<evidence type="ECO:0000256" key="1">
    <source>
        <dbReference type="ARBA" id="ARBA00022723"/>
    </source>
</evidence>
<dbReference type="AlphaFoldDB" id="A0A1W1CXM9"/>
<dbReference type="PANTHER" id="PTHR33823">
    <property type="entry name" value="RNA POLYMERASE-BINDING TRANSCRIPTION FACTOR DKSA-RELATED"/>
    <property type="match status" value="1"/>
</dbReference>
<keyword evidence="2" id="KW-0863">Zinc-finger</keyword>
<sequence>MMTTEEKQTVKNIITQEIDTLTTELQNIEKSLKPIKKDCSLDSIDHKMLKQDQNVNIQRFEETKKRLNRLKYALLQVDTKEYGICKECEEDIALERLKLIPESQYCVSCMNELGL</sequence>
<evidence type="ECO:0000256" key="4">
    <source>
        <dbReference type="SAM" id="Coils"/>
    </source>
</evidence>
<evidence type="ECO:0000256" key="3">
    <source>
        <dbReference type="ARBA" id="ARBA00022833"/>
    </source>
</evidence>
<feature type="domain" description="Zinc finger DksA/TraR C4-type" evidence="5">
    <location>
        <begin position="81"/>
        <end position="109"/>
    </location>
</feature>
<dbReference type="GO" id="GO:0008270">
    <property type="term" value="F:zinc ion binding"/>
    <property type="evidence" value="ECO:0007669"/>
    <property type="project" value="UniProtKB-KW"/>
</dbReference>
<reference evidence="6" key="1">
    <citation type="submission" date="2016-10" db="EMBL/GenBank/DDBJ databases">
        <authorList>
            <person name="de Groot N.N."/>
        </authorList>
    </citation>
    <scope>NUCLEOTIDE SEQUENCE</scope>
</reference>
<dbReference type="SUPFAM" id="SSF57716">
    <property type="entry name" value="Glucocorticoid receptor-like (DNA-binding domain)"/>
    <property type="match status" value="1"/>
</dbReference>
<evidence type="ECO:0000313" key="6">
    <source>
        <dbReference type="EMBL" id="SFV70539.1"/>
    </source>
</evidence>
<keyword evidence="4" id="KW-0175">Coiled coil</keyword>
<organism evidence="6">
    <name type="scientific">hydrothermal vent metagenome</name>
    <dbReference type="NCBI Taxonomy" id="652676"/>
    <lineage>
        <taxon>unclassified sequences</taxon>
        <taxon>metagenomes</taxon>
        <taxon>ecological metagenomes</taxon>
    </lineage>
</organism>
<keyword evidence="3" id="KW-0862">Zinc</keyword>
<dbReference type="PROSITE" id="PS51128">
    <property type="entry name" value="ZF_DKSA_2"/>
    <property type="match status" value="1"/>
</dbReference>
<dbReference type="PANTHER" id="PTHR33823:SF4">
    <property type="entry name" value="GENERAL STRESS PROTEIN 16O"/>
    <property type="match status" value="1"/>
</dbReference>
<dbReference type="InterPro" id="IPR000962">
    <property type="entry name" value="Znf_DskA_TraR"/>
</dbReference>
<evidence type="ECO:0000259" key="5">
    <source>
        <dbReference type="Pfam" id="PF01258"/>
    </source>
</evidence>
<accession>A0A1W1CXM9</accession>
<feature type="coiled-coil region" evidence="4">
    <location>
        <begin position="11"/>
        <end position="70"/>
    </location>
</feature>
<dbReference type="Gene3D" id="1.20.120.910">
    <property type="entry name" value="DksA, coiled-coil domain"/>
    <property type="match status" value="1"/>
</dbReference>
<name>A0A1W1CXM9_9ZZZZ</name>
<evidence type="ECO:0000256" key="2">
    <source>
        <dbReference type="ARBA" id="ARBA00022771"/>
    </source>
</evidence>